<dbReference type="PANTHER" id="PTHR47018">
    <property type="entry name" value="CXC DOMAIN-CONTAINING PROTEIN-RELATED"/>
    <property type="match status" value="1"/>
</dbReference>
<name>A0A8J4XRL1_CHIOP</name>
<protein>
    <submittedName>
        <fullName evidence="1">Uncharacterized protein</fullName>
    </submittedName>
</protein>
<dbReference type="EMBL" id="JACEEZ010021686">
    <property type="protein sequence ID" value="KAG0713197.1"/>
    <property type="molecule type" value="Genomic_DNA"/>
</dbReference>
<dbReference type="AlphaFoldDB" id="A0A8J4XRL1"/>
<dbReference type="PANTHER" id="PTHR47018:SF3">
    <property type="entry name" value="MYCBP-ASSOCIATED PROTEIN"/>
    <property type="match status" value="1"/>
</dbReference>
<gene>
    <name evidence="1" type="ORF">GWK47_016726</name>
</gene>
<sequence>MFQHMSEGGFVVKRSERTFNCVPTDQALEQSINREAKRQGGVIGYTLGKRSLSSLAADPPQKPGIRRTIKEMCTPTKSKNTHELGHARVTKDQNDVKVIKEYIKEQCQDPFDLESVATSLVNITSGQVASEEVEESMKGVPQKGREMFNQFTRKAWGRKEEEFLGSNPQDSSQNVFLFMRKCLSSDRKGR</sequence>
<dbReference type="Proteomes" id="UP000770661">
    <property type="component" value="Unassembled WGS sequence"/>
</dbReference>
<evidence type="ECO:0000313" key="1">
    <source>
        <dbReference type="EMBL" id="KAG0713197.1"/>
    </source>
</evidence>
<accession>A0A8J4XRL1</accession>
<dbReference type="OrthoDB" id="6778718at2759"/>
<reference evidence="1" key="1">
    <citation type="submission" date="2020-07" db="EMBL/GenBank/DDBJ databases">
        <title>The High-quality genome of the commercially important snow crab, Chionoecetes opilio.</title>
        <authorList>
            <person name="Jeong J.-H."/>
            <person name="Ryu S."/>
        </authorList>
    </citation>
    <scope>NUCLEOTIDE SEQUENCE</scope>
    <source>
        <strain evidence="1">MADBK_172401_WGS</strain>
        <tissue evidence="1">Digestive gland</tissue>
    </source>
</reference>
<evidence type="ECO:0000313" key="2">
    <source>
        <dbReference type="Proteomes" id="UP000770661"/>
    </source>
</evidence>
<keyword evidence="2" id="KW-1185">Reference proteome</keyword>
<proteinExistence type="predicted"/>
<organism evidence="1 2">
    <name type="scientific">Chionoecetes opilio</name>
    <name type="common">Atlantic snow crab</name>
    <name type="synonym">Cancer opilio</name>
    <dbReference type="NCBI Taxonomy" id="41210"/>
    <lineage>
        <taxon>Eukaryota</taxon>
        <taxon>Metazoa</taxon>
        <taxon>Ecdysozoa</taxon>
        <taxon>Arthropoda</taxon>
        <taxon>Crustacea</taxon>
        <taxon>Multicrustacea</taxon>
        <taxon>Malacostraca</taxon>
        <taxon>Eumalacostraca</taxon>
        <taxon>Eucarida</taxon>
        <taxon>Decapoda</taxon>
        <taxon>Pleocyemata</taxon>
        <taxon>Brachyura</taxon>
        <taxon>Eubrachyura</taxon>
        <taxon>Majoidea</taxon>
        <taxon>Majidae</taxon>
        <taxon>Chionoecetes</taxon>
    </lineage>
</organism>
<comment type="caution">
    <text evidence="1">The sequence shown here is derived from an EMBL/GenBank/DDBJ whole genome shotgun (WGS) entry which is preliminary data.</text>
</comment>